<dbReference type="RefSeq" id="WP_284205364.1">
    <property type="nucleotide sequence ID" value="NZ_BSPQ01000019.1"/>
</dbReference>
<dbReference type="PROSITE" id="PS51704">
    <property type="entry name" value="GP_PDE"/>
    <property type="match status" value="1"/>
</dbReference>
<evidence type="ECO:0000259" key="7">
    <source>
        <dbReference type="PROSITE" id="PS51704"/>
    </source>
</evidence>
<keyword evidence="5" id="KW-0378">Hydrolase</keyword>
<dbReference type="SUPFAM" id="SSF51695">
    <property type="entry name" value="PLC-like phosphodiesterases"/>
    <property type="match status" value="1"/>
</dbReference>
<dbReference type="PANTHER" id="PTHR43620">
    <property type="entry name" value="GLYCEROPHOSPHORYL DIESTER PHOSPHODIESTERASE"/>
    <property type="match status" value="1"/>
</dbReference>
<comment type="caution">
    <text evidence="8">The sequence shown here is derived from an EMBL/GenBank/DDBJ whole genome shotgun (WGS) entry which is preliminary data.</text>
</comment>
<evidence type="ECO:0000256" key="6">
    <source>
        <dbReference type="ARBA" id="ARBA00047512"/>
    </source>
</evidence>
<evidence type="ECO:0000256" key="2">
    <source>
        <dbReference type="ARBA" id="ARBA00012247"/>
    </source>
</evidence>
<evidence type="ECO:0000256" key="4">
    <source>
        <dbReference type="ARBA" id="ARBA00022798"/>
    </source>
</evidence>
<reference evidence="9" key="1">
    <citation type="journal article" date="2019" name="Int. J. Syst. Evol. Microbiol.">
        <title>The Global Catalogue of Microorganisms (GCM) 10K type strain sequencing project: providing services to taxonomists for standard genome sequencing and annotation.</title>
        <authorList>
            <consortium name="The Broad Institute Genomics Platform"/>
            <consortium name="The Broad Institute Genome Sequencing Center for Infectious Disease"/>
            <person name="Wu L."/>
            <person name="Ma J."/>
        </authorList>
    </citation>
    <scope>NUCLEOTIDE SEQUENCE [LARGE SCALE GENOMIC DNA]</scope>
    <source>
        <strain evidence="9">NBRC 103166</strain>
    </source>
</reference>
<dbReference type="CDD" id="cd08600">
    <property type="entry name" value="GDPD_EcGlpQ_like"/>
    <property type="match status" value="1"/>
</dbReference>
<dbReference type="Gene3D" id="3.20.20.190">
    <property type="entry name" value="Phosphatidylinositol (PI) phosphodiesterase"/>
    <property type="match status" value="1"/>
</dbReference>
<evidence type="ECO:0000313" key="9">
    <source>
        <dbReference type="Proteomes" id="UP001157353"/>
    </source>
</evidence>
<dbReference type="EC" id="3.1.4.46" evidence="2"/>
<dbReference type="Proteomes" id="UP001157353">
    <property type="component" value="Unassembled WGS sequence"/>
</dbReference>
<keyword evidence="9" id="KW-1185">Reference proteome</keyword>
<keyword evidence="4" id="KW-0319">Glycerol metabolism</keyword>
<dbReference type="PANTHER" id="PTHR43620:SF7">
    <property type="entry name" value="GLYCEROPHOSPHODIESTER PHOSPHODIESTERASE GDPD5-RELATED"/>
    <property type="match status" value="1"/>
</dbReference>
<comment type="catalytic activity">
    <reaction evidence="6">
        <text>a sn-glycero-3-phosphodiester + H2O = an alcohol + sn-glycerol 3-phosphate + H(+)</text>
        <dbReference type="Rhea" id="RHEA:12969"/>
        <dbReference type="ChEBI" id="CHEBI:15377"/>
        <dbReference type="ChEBI" id="CHEBI:15378"/>
        <dbReference type="ChEBI" id="CHEBI:30879"/>
        <dbReference type="ChEBI" id="CHEBI:57597"/>
        <dbReference type="ChEBI" id="CHEBI:83408"/>
        <dbReference type="EC" id="3.1.4.46"/>
    </reaction>
</comment>
<organism evidence="8 9">
    <name type="scientific">Psychromonas marina</name>
    <dbReference type="NCBI Taxonomy" id="88364"/>
    <lineage>
        <taxon>Bacteria</taxon>
        <taxon>Pseudomonadati</taxon>
        <taxon>Pseudomonadota</taxon>
        <taxon>Gammaproteobacteria</taxon>
        <taxon>Alteromonadales</taxon>
        <taxon>Psychromonadaceae</taxon>
        <taxon>Psychromonas</taxon>
    </lineage>
</organism>
<proteinExistence type="inferred from homology"/>
<name>A0ABQ6E5I5_9GAMM</name>
<dbReference type="InterPro" id="IPR017946">
    <property type="entry name" value="PLC-like_Pdiesterase_TIM-brl"/>
</dbReference>
<dbReference type="EMBL" id="BSPQ01000019">
    <property type="protein sequence ID" value="GLS92266.1"/>
    <property type="molecule type" value="Genomic_DNA"/>
</dbReference>
<evidence type="ECO:0000256" key="1">
    <source>
        <dbReference type="ARBA" id="ARBA00007277"/>
    </source>
</evidence>
<gene>
    <name evidence="8" type="primary">glpQ</name>
    <name evidence="8" type="ORF">GCM10007916_33360</name>
</gene>
<evidence type="ECO:0000313" key="8">
    <source>
        <dbReference type="EMBL" id="GLS92266.1"/>
    </source>
</evidence>
<protein>
    <recommendedName>
        <fullName evidence="2">glycerophosphodiester phosphodiesterase</fullName>
        <ecNumber evidence="2">3.1.4.46</ecNumber>
    </recommendedName>
</protein>
<feature type="domain" description="GP-PDE" evidence="7">
    <location>
        <begin position="4"/>
        <end position="326"/>
    </location>
</feature>
<accession>A0ABQ6E5I5</accession>
<sequence length="328" mass="37911">MSTKIVIAHRGACGYLPEHSMEAKAMAHAMNSDYIEQDVVMSKDDQLVVLHDHFLDGVTNVADVFPQRARDDGRFYVIDFTLSEMQSLQMTEAFIAPDQAIYPARFPLWQSRFRVHTLAQEIELIQGLNKSRNKKIGIYPEIKAPAFHRFEGKDISVALLKVLKKYGYQKQSDPIFLQCFDPNELKRIKYKLFNLMDMQLRLVQLIPKTEWQETCVYVDGKVINYDYDWMFENGAMQQISNYADAIGPWFPFIIDPGSTKHNLLLTQLTAQAHQHKLQVHPFTLRADKGEVPDYAESFEELLTLFYFNADVDGLFTDFPDVAVKLLRD</sequence>
<evidence type="ECO:0000256" key="3">
    <source>
        <dbReference type="ARBA" id="ARBA00022729"/>
    </source>
</evidence>
<dbReference type="NCBIfam" id="NF008354">
    <property type="entry name" value="PRK11143.1"/>
    <property type="match status" value="1"/>
</dbReference>
<dbReference type="Pfam" id="PF03009">
    <property type="entry name" value="GDPD"/>
    <property type="match status" value="1"/>
</dbReference>
<keyword evidence="3" id="KW-0732">Signal</keyword>
<dbReference type="InterPro" id="IPR030395">
    <property type="entry name" value="GP_PDE_dom"/>
</dbReference>
<evidence type="ECO:0000256" key="5">
    <source>
        <dbReference type="ARBA" id="ARBA00022801"/>
    </source>
</evidence>
<comment type="similarity">
    <text evidence="1">Belongs to the glycerophosphoryl diester phosphodiesterase family.</text>
</comment>